<name>A0ABN8N1K9_9CNID</name>
<evidence type="ECO:0000256" key="1">
    <source>
        <dbReference type="SAM" id="MobiDB-lite"/>
    </source>
</evidence>
<comment type="caution">
    <text evidence="2">The sequence shown here is derived from an EMBL/GenBank/DDBJ whole genome shotgun (WGS) entry which is preliminary data.</text>
</comment>
<organism evidence="2 3">
    <name type="scientific">Porites lobata</name>
    <dbReference type="NCBI Taxonomy" id="104759"/>
    <lineage>
        <taxon>Eukaryota</taxon>
        <taxon>Metazoa</taxon>
        <taxon>Cnidaria</taxon>
        <taxon>Anthozoa</taxon>
        <taxon>Hexacorallia</taxon>
        <taxon>Scleractinia</taxon>
        <taxon>Fungiina</taxon>
        <taxon>Poritidae</taxon>
        <taxon>Porites</taxon>
    </lineage>
</organism>
<keyword evidence="3" id="KW-1185">Reference proteome</keyword>
<reference evidence="2 3" key="1">
    <citation type="submission" date="2022-05" db="EMBL/GenBank/DDBJ databases">
        <authorList>
            <consortium name="Genoscope - CEA"/>
            <person name="William W."/>
        </authorList>
    </citation>
    <scope>NUCLEOTIDE SEQUENCE [LARGE SCALE GENOMIC DNA]</scope>
</reference>
<feature type="region of interest" description="Disordered" evidence="1">
    <location>
        <begin position="119"/>
        <end position="153"/>
    </location>
</feature>
<proteinExistence type="predicted"/>
<feature type="non-terminal residue" evidence="2">
    <location>
        <position position="1"/>
    </location>
</feature>
<gene>
    <name evidence="2" type="ORF">PLOB_00043118</name>
</gene>
<sequence length="153" mass="17344">RSPVSEVPRLLRPLHMSPVTETNFSFGSYEKFQPGFRDELKANDPGDERFAAVFKKADLRNTKIITFAPIIAFATLKAESLQLIAMLMMRKIQQANTRRRHLGQNSSCFHPANRAEESYGKIPRPLPEIPVGKNRDLGSRASLPCHINTSRQR</sequence>
<evidence type="ECO:0000313" key="2">
    <source>
        <dbReference type="EMBL" id="CAH3039259.1"/>
    </source>
</evidence>
<accession>A0ABN8N1K9</accession>
<dbReference type="EMBL" id="CALNXK010000007">
    <property type="protein sequence ID" value="CAH3039259.1"/>
    <property type="molecule type" value="Genomic_DNA"/>
</dbReference>
<dbReference type="Proteomes" id="UP001159405">
    <property type="component" value="Unassembled WGS sequence"/>
</dbReference>
<evidence type="ECO:0000313" key="3">
    <source>
        <dbReference type="Proteomes" id="UP001159405"/>
    </source>
</evidence>
<protein>
    <submittedName>
        <fullName evidence="2">Uncharacterized protein</fullName>
    </submittedName>
</protein>